<evidence type="ECO:0000313" key="1">
    <source>
        <dbReference type="EMBL" id="ACB52198.1"/>
    </source>
</evidence>
<dbReference type="EMBL" id="CP000806">
    <property type="protein sequence ID" value="ACB52198.1"/>
    <property type="molecule type" value="Genomic_DNA"/>
</dbReference>
<proteinExistence type="predicted"/>
<dbReference type="AlphaFoldDB" id="B1WV01"/>
<name>B1WV01_CROS5</name>
<organism evidence="1 2">
    <name type="scientific">Crocosphaera subtropica (strain ATCC 51142 / BH68)</name>
    <name type="common">Cyanothece sp. (strain ATCC 51142)</name>
    <dbReference type="NCBI Taxonomy" id="43989"/>
    <lineage>
        <taxon>Bacteria</taxon>
        <taxon>Bacillati</taxon>
        <taxon>Cyanobacteriota</taxon>
        <taxon>Cyanophyceae</taxon>
        <taxon>Oscillatoriophycideae</taxon>
        <taxon>Chroococcales</taxon>
        <taxon>Aphanothecaceae</taxon>
        <taxon>Crocosphaera</taxon>
        <taxon>Crocosphaera subtropica</taxon>
    </lineage>
</organism>
<dbReference type="Gene3D" id="3.40.50.1010">
    <property type="entry name" value="5'-nuclease"/>
    <property type="match status" value="1"/>
</dbReference>
<protein>
    <recommendedName>
        <fullName evidence="3">PIN domain-containing protein</fullName>
    </recommendedName>
</protein>
<dbReference type="RefSeq" id="WP_009547314.1">
    <property type="nucleotide sequence ID" value="NC_010546.1"/>
</dbReference>
<dbReference type="OrthoDB" id="164456at2"/>
<keyword evidence="2" id="KW-1185">Reference proteome</keyword>
<dbReference type="KEGG" id="cyt:cce_2850"/>
<evidence type="ECO:0008006" key="3">
    <source>
        <dbReference type="Google" id="ProtNLM"/>
    </source>
</evidence>
<dbReference type="STRING" id="43989.cce_2850"/>
<dbReference type="HOGENOM" id="CLU_3151891_0_0_3"/>
<evidence type="ECO:0000313" key="2">
    <source>
        <dbReference type="Proteomes" id="UP000001203"/>
    </source>
</evidence>
<sequence>MTTRLFLDASYVIALELTNDQNHQITLRRWQTLDKKKILLVTTSYIFD</sequence>
<gene>
    <name evidence="1" type="ordered locus">cce_2850</name>
</gene>
<accession>B1WV01</accession>
<reference evidence="1 2" key="1">
    <citation type="journal article" date="2008" name="Proc. Natl. Acad. Sci. U.S.A.">
        <title>The genome of Cyanothece 51142, a unicellular diazotrophic cyanobacterium important in the marine nitrogen cycle.</title>
        <authorList>
            <person name="Welsh E.A."/>
            <person name="Liberton M."/>
            <person name="Stoeckel J."/>
            <person name="Loh T."/>
            <person name="Elvitigala T."/>
            <person name="Wang C."/>
            <person name="Wollam A."/>
            <person name="Fulton R.S."/>
            <person name="Clifton S.W."/>
            <person name="Jacobs J.M."/>
            <person name="Aurora R."/>
            <person name="Ghosh B.K."/>
            <person name="Sherman L.A."/>
            <person name="Smith R.D."/>
            <person name="Wilson R.K."/>
            <person name="Pakrasi H.B."/>
        </authorList>
    </citation>
    <scope>NUCLEOTIDE SEQUENCE [LARGE SCALE GENOMIC DNA]</scope>
    <source>
        <strain evidence="2">ATCC 51142 / BH68</strain>
    </source>
</reference>
<dbReference type="Proteomes" id="UP000001203">
    <property type="component" value="Chromosome circular"/>
</dbReference>